<gene>
    <name evidence="2" type="ORF">HYPSUDRAFT_828586</name>
</gene>
<keyword evidence="3" id="KW-1185">Reference proteome</keyword>
<dbReference type="Proteomes" id="UP000054270">
    <property type="component" value="Unassembled WGS sequence"/>
</dbReference>
<dbReference type="EMBL" id="KN817570">
    <property type="protein sequence ID" value="KJA20117.1"/>
    <property type="molecule type" value="Genomic_DNA"/>
</dbReference>
<organism evidence="2 3">
    <name type="scientific">Hypholoma sublateritium (strain FD-334 SS-4)</name>
    <dbReference type="NCBI Taxonomy" id="945553"/>
    <lineage>
        <taxon>Eukaryota</taxon>
        <taxon>Fungi</taxon>
        <taxon>Dikarya</taxon>
        <taxon>Basidiomycota</taxon>
        <taxon>Agaricomycotina</taxon>
        <taxon>Agaricomycetes</taxon>
        <taxon>Agaricomycetidae</taxon>
        <taxon>Agaricales</taxon>
        <taxon>Agaricineae</taxon>
        <taxon>Strophariaceae</taxon>
        <taxon>Hypholoma</taxon>
    </lineage>
</organism>
<protein>
    <submittedName>
        <fullName evidence="2">Uncharacterized protein</fullName>
    </submittedName>
</protein>
<evidence type="ECO:0000313" key="3">
    <source>
        <dbReference type="Proteomes" id="UP000054270"/>
    </source>
</evidence>
<evidence type="ECO:0000256" key="1">
    <source>
        <dbReference type="SAM" id="MobiDB-lite"/>
    </source>
</evidence>
<proteinExistence type="predicted"/>
<name>A0A0D2L088_HYPSF</name>
<feature type="compositionally biased region" description="Basic residues" evidence="1">
    <location>
        <begin position="1"/>
        <end position="12"/>
    </location>
</feature>
<sequence>MRARRPSPRRRRQSEVGGRTRREVGGRRALRVPVDAACGARGRPPARVSRAASSHFVRGTRRARGLRCALLPSLLPSALRFRAPSDTHIHTPPSIHNTTQPGAPRAARSHRLTFYVLPFSFTSSINQSVALVLYPPTRPARRARTPS</sequence>
<dbReference type="AlphaFoldDB" id="A0A0D2L088"/>
<reference evidence="3" key="1">
    <citation type="submission" date="2014-04" db="EMBL/GenBank/DDBJ databases">
        <title>Evolutionary Origins and Diversification of the Mycorrhizal Mutualists.</title>
        <authorList>
            <consortium name="DOE Joint Genome Institute"/>
            <consortium name="Mycorrhizal Genomics Consortium"/>
            <person name="Kohler A."/>
            <person name="Kuo A."/>
            <person name="Nagy L.G."/>
            <person name="Floudas D."/>
            <person name="Copeland A."/>
            <person name="Barry K.W."/>
            <person name="Cichocki N."/>
            <person name="Veneault-Fourrey C."/>
            <person name="LaButti K."/>
            <person name="Lindquist E.A."/>
            <person name="Lipzen A."/>
            <person name="Lundell T."/>
            <person name="Morin E."/>
            <person name="Murat C."/>
            <person name="Riley R."/>
            <person name="Ohm R."/>
            <person name="Sun H."/>
            <person name="Tunlid A."/>
            <person name="Henrissat B."/>
            <person name="Grigoriev I.V."/>
            <person name="Hibbett D.S."/>
            <person name="Martin F."/>
        </authorList>
    </citation>
    <scope>NUCLEOTIDE SEQUENCE [LARGE SCALE GENOMIC DNA]</scope>
    <source>
        <strain evidence="3">FD-334 SS-4</strain>
    </source>
</reference>
<accession>A0A0D2L088</accession>
<evidence type="ECO:0000313" key="2">
    <source>
        <dbReference type="EMBL" id="KJA20117.1"/>
    </source>
</evidence>
<feature type="region of interest" description="Disordered" evidence="1">
    <location>
        <begin position="1"/>
        <end position="26"/>
    </location>
</feature>